<reference evidence="2 3" key="1">
    <citation type="submission" date="2010-01" db="EMBL/GenBank/DDBJ databases">
        <authorList>
            <person name="Weinstock G."/>
            <person name="Sodergren E."/>
            <person name="Clifton S."/>
            <person name="Fulton L."/>
            <person name="Fulton B."/>
            <person name="Courtney L."/>
            <person name="Fronick C."/>
            <person name="Harrison M."/>
            <person name="Strong C."/>
            <person name="Farmer C."/>
            <person name="Delahaunty K."/>
            <person name="Markovic C."/>
            <person name="Hall O."/>
            <person name="Minx P."/>
            <person name="Tomlinson C."/>
            <person name="Mitreva M."/>
            <person name="Nelson J."/>
            <person name="Hou S."/>
            <person name="Wollam A."/>
            <person name="Pepin K.H."/>
            <person name="Johnson M."/>
            <person name="Bhonagiri V."/>
            <person name="Nash W.E."/>
            <person name="Warren W."/>
            <person name="Chinwalla A."/>
            <person name="Mardis E.R."/>
            <person name="Wilson R.K."/>
        </authorList>
    </citation>
    <scope>NUCLEOTIDE SEQUENCE [LARGE SCALE GENOMIC DNA]</scope>
    <source>
        <strain evidence="2 3">NJ9703</strain>
    </source>
</reference>
<proteinExistence type="predicted"/>
<evidence type="ECO:0000313" key="3">
    <source>
        <dbReference type="Proteomes" id="UP000004621"/>
    </source>
</evidence>
<keyword evidence="1" id="KW-0472">Membrane</keyword>
<dbReference type="Proteomes" id="UP000004621">
    <property type="component" value="Unassembled WGS sequence"/>
</dbReference>
<feature type="transmembrane region" description="Helical" evidence="1">
    <location>
        <begin position="60"/>
        <end position="76"/>
    </location>
</feature>
<protein>
    <submittedName>
        <fullName evidence="2">Uncharacterized protein</fullName>
    </submittedName>
</protein>
<dbReference type="RefSeq" id="WP_004519259.1">
    <property type="nucleotide sequence ID" value="NZ_ACEO02000002.1"/>
</dbReference>
<comment type="caution">
    <text evidence="2">The sequence shown here is derived from an EMBL/GenBank/DDBJ whole genome shotgun (WGS) entry which is preliminary data.</text>
</comment>
<evidence type="ECO:0000313" key="2">
    <source>
        <dbReference type="EMBL" id="EFC52704.1"/>
    </source>
</evidence>
<dbReference type="EMBL" id="ACEO02000002">
    <property type="protein sequence ID" value="EFC52704.1"/>
    <property type="molecule type" value="Genomic_DNA"/>
</dbReference>
<feature type="transmembrane region" description="Helical" evidence="1">
    <location>
        <begin position="127"/>
        <end position="155"/>
    </location>
</feature>
<dbReference type="AlphaFoldDB" id="A0A9W5IS22"/>
<keyword evidence="1" id="KW-0812">Transmembrane</keyword>
<feature type="transmembrane region" description="Helical" evidence="1">
    <location>
        <begin position="96"/>
        <end position="121"/>
    </location>
</feature>
<keyword evidence="1" id="KW-1133">Transmembrane helix</keyword>
<feature type="transmembrane region" description="Helical" evidence="1">
    <location>
        <begin position="6"/>
        <end position="22"/>
    </location>
</feature>
<accession>A0A9W5IS22</accession>
<evidence type="ECO:0000256" key="1">
    <source>
        <dbReference type="SAM" id="Phobius"/>
    </source>
</evidence>
<feature type="transmembrane region" description="Helical" evidence="1">
    <location>
        <begin position="176"/>
        <end position="195"/>
    </location>
</feature>
<feature type="transmembrane region" description="Helical" evidence="1">
    <location>
        <begin position="29"/>
        <end position="48"/>
    </location>
</feature>
<gene>
    <name evidence="2" type="ORF">NEISUBOT_03540</name>
</gene>
<organism evidence="2 3">
    <name type="scientific">Neisseria subflava NJ9703</name>
    <dbReference type="NCBI Taxonomy" id="546268"/>
    <lineage>
        <taxon>Bacteria</taxon>
        <taxon>Pseudomonadati</taxon>
        <taxon>Pseudomonadota</taxon>
        <taxon>Betaproteobacteria</taxon>
        <taxon>Neisseriales</taxon>
        <taxon>Neisseriaceae</taxon>
        <taxon>Neisseria</taxon>
    </lineage>
</organism>
<sequence>MMVSLDFWFAVAYAAVSLAFIFRAQRFQWLWATVLLWLGISALGARLLPGMWGFTHTGPLFIPHFYLTIASIFFFIDDCSKTEDKKFWSAGEYAGLTLFAVSNVVMTLAFVFLAGVVYFILPLAGSVFAWVALLKIYALKPIYWFVLQGVLMLVFYQHRVVVCKQSASLFSMRQMWAGWMVAVVMQAVVAVTLIFERSGY</sequence>
<name>A0A9W5IS22_NEISU</name>